<sequence length="122" mass="13709">MKYYDLNPGQLADWIEAEKRGQSTLQENLSEQVKESVQYWLQTTESNKMRDPLQITGDDAAGTQALSDTVDANIADREDASTTNVQCTKAQELPKFLEPDVTADYTIFAETVMQDEATRLTI</sequence>
<protein>
    <submittedName>
        <fullName evidence="1">Uncharacterized protein</fullName>
    </submittedName>
</protein>
<dbReference type="Proteomes" id="UP000013776">
    <property type="component" value="Unassembled WGS sequence"/>
</dbReference>
<name>R4XI31_TAPDE</name>
<reference evidence="1 2" key="1">
    <citation type="journal article" date="2013" name="MBio">
        <title>Genome sequencing of the plant pathogen Taphrina deformans, the causal agent of peach leaf curl.</title>
        <authorList>
            <person name="Cisse O.H."/>
            <person name="Almeida J.M.G.C.F."/>
            <person name="Fonseca A."/>
            <person name="Kumar A.A."/>
            <person name="Salojaervi J."/>
            <person name="Overmyer K."/>
            <person name="Hauser P.M."/>
            <person name="Pagni M."/>
        </authorList>
    </citation>
    <scope>NUCLEOTIDE SEQUENCE [LARGE SCALE GENOMIC DNA]</scope>
    <source>
        <strain evidence="2">PYCC 5710 / ATCC 11124 / CBS 356.35 / IMI 108563 / JCM 9778 / NBRC 8474</strain>
    </source>
</reference>
<dbReference type="AlphaFoldDB" id="R4XI31"/>
<proteinExistence type="predicted"/>
<dbReference type="EMBL" id="CAHR02000119">
    <property type="protein sequence ID" value="CCG83057.1"/>
    <property type="molecule type" value="Genomic_DNA"/>
</dbReference>
<organism evidence="1 2">
    <name type="scientific">Taphrina deformans (strain PYCC 5710 / ATCC 11124 / CBS 356.35 / IMI 108563 / JCM 9778 / NBRC 8474)</name>
    <name type="common">Peach leaf curl fungus</name>
    <name type="synonym">Lalaria deformans</name>
    <dbReference type="NCBI Taxonomy" id="1097556"/>
    <lineage>
        <taxon>Eukaryota</taxon>
        <taxon>Fungi</taxon>
        <taxon>Dikarya</taxon>
        <taxon>Ascomycota</taxon>
        <taxon>Taphrinomycotina</taxon>
        <taxon>Taphrinomycetes</taxon>
        <taxon>Taphrinales</taxon>
        <taxon>Taphrinaceae</taxon>
        <taxon>Taphrina</taxon>
    </lineage>
</organism>
<comment type="caution">
    <text evidence="1">The sequence shown here is derived from an EMBL/GenBank/DDBJ whole genome shotgun (WGS) entry which is preliminary data.</text>
</comment>
<gene>
    <name evidence="1" type="ORF">TAPDE_003233</name>
</gene>
<evidence type="ECO:0000313" key="1">
    <source>
        <dbReference type="EMBL" id="CCG83057.1"/>
    </source>
</evidence>
<dbReference type="VEuPathDB" id="FungiDB:TAPDE_003233"/>
<evidence type="ECO:0000313" key="2">
    <source>
        <dbReference type="Proteomes" id="UP000013776"/>
    </source>
</evidence>
<keyword evidence="2" id="KW-1185">Reference proteome</keyword>
<accession>R4XI31</accession>